<evidence type="ECO:0000313" key="3">
    <source>
        <dbReference type="Proteomes" id="UP000682733"/>
    </source>
</evidence>
<dbReference type="EMBL" id="CAJNOK010035337">
    <property type="protein sequence ID" value="CAF1512302.1"/>
    <property type="molecule type" value="Genomic_DNA"/>
</dbReference>
<sequence>MTQNLEDMKSEDLVVPTEYNYHFGCADHNYPIVRSNLNDKCAHDPMFCSTFVAGSTCNNNIWGCYEHGTYRNDNKCVSAVDYPCDSDTDCGDNSRCSKSICRCRFTFKTVSLTDSDG</sequence>
<organism evidence="2 3">
    <name type="scientific">Didymodactylos carnosus</name>
    <dbReference type="NCBI Taxonomy" id="1234261"/>
    <lineage>
        <taxon>Eukaryota</taxon>
        <taxon>Metazoa</taxon>
        <taxon>Spiralia</taxon>
        <taxon>Gnathifera</taxon>
        <taxon>Rotifera</taxon>
        <taxon>Eurotatoria</taxon>
        <taxon>Bdelloidea</taxon>
        <taxon>Philodinida</taxon>
        <taxon>Philodinidae</taxon>
        <taxon>Didymodactylos</taxon>
    </lineage>
</organism>
<proteinExistence type="predicted"/>
<dbReference type="EMBL" id="CAJOBA010057416">
    <property type="protein sequence ID" value="CAF4299993.1"/>
    <property type="molecule type" value="Genomic_DNA"/>
</dbReference>
<dbReference type="AlphaFoldDB" id="A0A8S2TNP7"/>
<gene>
    <name evidence="1" type="ORF">OVA965_LOCUS37424</name>
    <name evidence="2" type="ORF">TMI583_LOCUS38504</name>
</gene>
<accession>A0A8S2TNP7</accession>
<evidence type="ECO:0000313" key="1">
    <source>
        <dbReference type="EMBL" id="CAF1512302.1"/>
    </source>
</evidence>
<name>A0A8S2TNP7_9BILA</name>
<comment type="caution">
    <text evidence="2">The sequence shown here is derived from an EMBL/GenBank/DDBJ whole genome shotgun (WGS) entry which is preliminary data.</text>
</comment>
<protein>
    <recommendedName>
        <fullName evidence="4">EB domain-containing protein</fullName>
    </recommendedName>
</protein>
<dbReference type="Proteomes" id="UP000682733">
    <property type="component" value="Unassembled WGS sequence"/>
</dbReference>
<evidence type="ECO:0000313" key="2">
    <source>
        <dbReference type="EMBL" id="CAF4299993.1"/>
    </source>
</evidence>
<reference evidence="2" key="1">
    <citation type="submission" date="2021-02" db="EMBL/GenBank/DDBJ databases">
        <authorList>
            <person name="Nowell W R."/>
        </authorList>
    </citation>
    <scope>NUCLEOTIDE SEQUENCE</scope>
</reference>
<evidence type="ECO:0008006" key="4">
    <source>
        <dbReference type="Google" id="ProtNLM"/>
    </source>
</evidence>
<dbReference type="Proteomes" id="UP000677228">
    <property type="component" value="Unassembled WGS sequence"/>
</dbReference>